<name>A0A2A9F0Q1_9MICO</name>
<reference evidence="2 3" key="1">
    <citation type="submission" date="2017-10" db="EMBL/GenBank/DDBJ databases">
        <title>Sequencing the genomes of 1000 actinobacteria strains.</title>
        <authorList>
            <person name="Klenk H.-P."/>
        </authorList>
    </citation>
    <scope>NUCLEOTIDE SEQUENCE [LARGE SCALE GENOMIC DNA]</scope>
    <source>
        <strain evidence="2 3">DSM 21863</strain>
    </source>
</reference>
<keyword evidence="1" id="KW-0472">Membrane</keyword>
<dbReference type="GO" id="GO:0005886">
    <property type="term" value="C:plasma membrane"/>
    <property type="evidence" value="ECO:0007669"/>
    <property type="project" value="TreeGrafter"/>
</dbReference>
<protein>
    <submittedName>
        <fullName evidence="2">Transporter family-2 protein</fullName>
    </submittedName>
</protein>
<dbReference type="AlphaFoldDB" id="A0A2A9F0Q1"/>
<feature type="transmembrane region" description="Helical" evidence="1">
    <location>
        <begin position="286"/>
        <end position="304"/>
    </location>
</feature>
<evidence type="ECO:0000313" key="2">
    <source>
        <dbReference type="EMBL" id="PFG44738.1"/>
    </source>
</evidence>
<feature type="transmembrane region" description="Helical" evidence="1">
    <location>
        <begin position="40"/>
        <end position="64"/>
    </location>
</feature>
<feature type="transmembrane region" description="Helical" evidence="1">
    <location>
        <begin position="137"/>
        <end position="157"/>
    </location>
</feature>
<sequence>MSNAAPSTVVGVAAAVVAGLGAAAQTRVNGSLAVHVGSGFGAAVISFGSGLVVLTVALACWSAARRAVRQVAGALRAGRLRWWEALGGAAGGCYVAAQGLTVATLGVALFMVAVVAGQSTSSLLVDRAGLAPGGVRLVTLGRALGPALAVVAVAVAVSGSLGRVEGLWLAVVPAVAGALQAWQQAVNGRVRAAAGHAPATGPGRAPSDAPAGASTAFAGVAAATFGNFLVGTVVLVVAFGVSVAVAGRPPGSLPTDLPADLVLWSGGILGIVFIAIQAAVVHRIGVLLLGLGMIAGQISGALALDLLTPGVPPPGPATYAGAALTLVAVAIPVVETRLRRRP</sequence>
<feature type="transmembrane region" description="Helical" evidence="1">
    <location>
        <begin position="85"/>
        <end position="117"/>
    </location>
</feature>
<evidence type="ECO:0000256" key="1">
    <source>
        <dbReference type="SAM" id="Phobius"/>
    </source>
</evidence>
<proteinExistence type="predicted"/>
<gene>
    <name evidence="2" type="ORF">ATJ88_3474</name>
</gene>
<dbReference type="EMBL" id="PDJJ01000001">
    <property type="protein sequence ID" value="PFG44738.1"/>
    <property type="molecule type" value="Genomic_DNA"/>
</dbReference>
<dbReference type="InterPro" id="IPR006750">
    <property type="entry name" value="YdcZ"/>
</dbReference>
<feature type="transmembrane region" description="Helical" evidence="1">
    <location>
        <begin position="316"/>
        <end position="334"/>
    </location>
</feature>
<dbReference type="PANTHER" id="PTHR34821">
    <property type="entry name" value="INNER MEMBRANE PROTEIN YDCZ"/>
    <property type="match status" value="1"/>
</dbReference>
<feature type="transmembrane region" description="Helical" evidence="1">
    <location>
        <begin position="216"/>
        <end position="241"/>
    </location>
</feature>
<feature type="transmembrane region" description="Helical" evidence="1">
    <location>
        <begin position="261"/>
        <end position="281"/>
    </location>
</feature>
<dbReference type="PANTHER" id="PTHR34821:SF2">
    <property type="entry name" value="INNER MEMBRANE PROTEIN YDCZ"/>
    <property type="match status" value="1"/>
</dbReference>
<dbReference type="Proteomes" id="UP000224130">
    <property type="component" value="Unassembled WGS sequence"/>
</dbReference>
<dbReference type="OrthoDB" id="6463253at2"/>
<dbReference type="RefSeq" id="WP_098465446.1">
    <property type="nucleotide sequence ID" value="NZ_PDJJ01000001.1"/>
</dbReference>
<accession>A0A2A9F0Q1</accession>
<comment type="caution">
    <text evidence="2">The sequence shown here is derived from an EMBL/GenBank/DDBJ whole genome shotgun (WGS) entry which is preliminary data.</text>
</comment>
<keyword evidence="1" id="KW-0812">Transmembrane</keyword>
<keyword evidence="3" id="KW-1185">Reference proteome</keyword>
<evidence type="ECO:0000313" key="3">
    <source>
        <dbReference type="Proteomes" id="UP000224130"/>
    </source>
</evidence>
<organism evidence="2 3">
    <name type="scientific">Isoptericola jiangsuensis</name>
    <dbReference type="NCBI Taxonomy" id="548579"/>
    <lineage>
        <taxon>Bacteria</taxon>
        <taxon>Bacillati</taxon>
        <taxon>Actinomycetota</taxon>
        <taxon>Actinomycetes</taxon>
        <taxon>Micrococcales</taxon>
        <taxon>Promicromonosporaceae</taxon>
        <taxon>Isoptericola</taxon>
    </lineage>
</organism>
<keyword evidence="1" id="KW-1133">Transmembrane helix</keyword>
<dbReference type="Pfam" id="PF04657">
    <property type="entry name" value="DMT_YdcZ"/>
    <property type="match status" value="2"/>
</dbReference>